<dbReference type="RefSeq" id="WP_043396186.1">
    <property type="nucleotide sequence ID" value="NZ_JPMI01000109.1"/>
</dbReference>
<dbReference type="Pfam" id="PF13924">
    <property type="entry name" value="Lipocalin_5"/>
    <property type="match status" value="1"/>
</dbReference>
<organism evidence="2 3">
    <name type="scientific">Archangium violaceum Cb vi76</name>
    <dbReference type="NCBI Taxonomy" id="1406225"/>
    <lineage>
        <taxon>Bacteria</taxon>
        <taxon>Pseudomonadati</taxon>
        <taxon>Myxococcota</taxon>
        <taxon>Myxococcia</taxon>
        <taxon>Myxococcales</taxon>
        <taxon>Cystobacterineae</taxon>
        <taxon>Archangiaceae</taxon>
        <taxon>Archangium</taxon>
    </lineage>
</organism>
<dbReference type="Proteomes" id="UP000028547">
    <property type="component" value="Unassembled WGS sequence"/>
</dbReference>
<dbReference type="InterPro" id="IPR024311">
    <property type="entry name" value="Lipocalin-like"/>
</dbReference>
<evidence type="ECO:0000313" key="2">
    <source>
        <dbReference type="EMBL" id="KFA92168.1"/>
    </source>
</evidence>
<protein>
    <recommendedName>
        <fullName evidence="1">Lipocalin-like domain-containing protein</fullName>
    </recommendedName>
</protein>
<comment type="caution">
    <text evidence="2">The sequence shown here is derived from an EMBL/GenBank/DDBJ whole genome shotgun (WGS) entry which is preliminary data.</text>
</comment>
<reference evidence="2 3" key="1">
    <citation type="submission" date="2014-07" db="EMBL/GenBank/DDBJ databases">
        <title>Draft Genome Sequence of Gephyronic Acid Producer, Cystobacter violaceus Strain Cb vi76.</title>
        <authorList>
            <person name="Stevens D.C."/>
            <person name="Young J."/>
            <person name="Carmichael R."/>
            <person name="Tan J."/>
            <person name="Taylor R.E."/>
        </authorList>
    </citation>
    <scope>NUCLEOTIDE SEQUENCE [LARGE SCALE GENOMIC DNA]</scope>
    <source>
        <strain evidence="2 3">Cb vi76</strain>
    </source>
</reference>
<proteinExistence type="predicted"/>
<gene>
    <name evidence="2" type="ORF">Q664_17900</name>
</gene>
<evidence type="ECO:0000313" key="3">
    <source>
        <dbReference type="Proteomes" id="UP000028547"/>
    </source>
</evidence>
<feature type="domain" description="Lipocalin-like" evidence="1">
    <location>
        <begin position="103"/>
        <end position="155"/>
    </location>
</feature>
<dbReference type="AlphaFoldDB" id="A0A084SUN3"/>
<name>A0A084SUN3_9BACT</name>
<sequence>MENLFELIGESAPYVSVYDVAVDNGVVYSKFKPEQRRYAETTLMSCSEGLRALGGHGALACAVANNPARRYESPWGGSATRTSPAISPHGRCVLCRSWGGNTGTVCHHITGSVFPNWIGTVQRRKATVKGNRLVLSSESLLMGGSESVVVLEWQRMER</sequence>
<evidence type="ECO:0000259" key="1">
    <source>
        <dbReference type="Pfam" id="PF13924"/>
    </source>
</evidence>
<accession>A0A084SUN3</accession>
<dbReference type="EMBL" id="JPMI01000109">
    <property type="protein sequence ID" value="KFA92168.1"/>
    <property type="molecule type" value="Genomic_DNA"/>
</dbReference>